<sequence>MGRDLFKGLDQKLESICGEPDIKGVIFSQRSGLSIASKNMDPALAGYSASLFSKSQQLSKNGEKPIVIIEGQDDTVLIKANDQYLLTVRKRG</sequence>
<evidence type="ECO:0000313" key="2">
    <source>
        <dbReference type="Proteomes" id="UP001162131"/>
    </source>
</evidence>
<dbReference type="EMBL" id="CAJZBQ010000043">
    <property type="protein sequence ID" value="CAG9327310.1"/>
    <property type="molecule type" value="Genomic_DNA"/>
</dbReference>
<dbReference type="GO" id="GO:0071986">
    <property type="term" value="C:Ragulator complex"/>
    <property type="evidence" value="ECO:0007669"/>
    <property type="project" value="InterPro"/>
</dbReference>
<evidence type="ECO:0008006" key="3">
    <source>
        <dbReference type="Google" id="ProtNLM"/>
    </source>
</evidence>
<dbReference type="InterPro" id="IPR024135">
    <property type="entry name" value="LAMTOR5"/>
</dbReference>
<evidence type="ECO:0000313" key="1">
    <source>
        <dbReference type="EMBL" id="CAG9327310.1"/>
    </source>
</evidence>
<dbReference type="Gene3D" id="3.30.450.30">
    <property type="entry name" value="Dynein light chain 2a, cytoplasmic"/>
    <property type="match status" value="1"/>
</dbReference>
<keyword evidence="2" id="KW-1185">Reference proteome</keyword>
<comment type="caution">
    <text evidence="1">The sequence shown here is derived from an EMBL/GenBank/DDBJ whole genome shotgun (WGS) entry which is preliminary data.</text>
</comment>
<reference evidence="1" key="1">
    <citation type="submission" date="2021-09" db="EMBL/GenBank/DDBJ databases">
        <authorList>
            <consortium name="AG Swart"/>
            <person name="Singh M."/>
            <person name="Singh A."/>
            <person name="Seah K."/>
            <person name="Emmerich C."/>
        </authorList>
    </citation>
    <scope>NUCLEOTIDE SEQUENCE</scope>
    <source>
        <strain evidence="1">ATCC30299</strain>
    </source>
</reference>
<protein>
    <recommendedName>
        <fullName evidence="3">Late endosomal/lysosomal adaptor and MAPK and MTOR activator 5</fullName>
    </recommendedName>
</protein>
<proteinExistence type="predicted"/>
<dbReference type="Proteomes" id="UP001162131">
    <property type="component" value="Unassembled WGS sequence"/>
</dbReference>
<dbReference type="AlphaFoldDB" id="A0AAU9JK95"/>
<dbReference type="Pfam" id="PF16672">
    <property type="entry name" value="LAMTOR5"/>
    <property type="match status" value="1"/>
</dbReference>
<name>A0AAU9JK95_9CILI</name>
<gene>
    <name evidence="1" type="ORF">BSTOLATCC_MIC43349</name>
</gene>
<accession>A0AAU9JK95</accession>
<organism evidence="1 2">
    <name type="scientific">Blepharisma stoltei</name>
    <dbReference type="NCBI Taxonomy" id="1481888"/>
    <lineage>
        <taxon>Eukaryota</taxon>
        <taxon>Sar</taxon>
        <taxon>Alveolata</taxon>
        <taxon>Ciliophora</taxon>
        <taxon>Postciliodesmatophora</taxon>
        <taxon>Heterotrichea</taxon>
        <taxon>Heterotrichida</taxon>
        <taxon>Blepharismidae</taxon>
        <taxon>Blepharisma</taxon>
    </lineage>
</organism>
<dbReference type="SUPFAM" id="SSF103196">
    <property type="entry name" value="Roadblock/LC7 domain"/>
    <property type="match status" value="1"/>
</dbReference>